<gene>
    <name evidence="1" type="ORF">GX618_02135</name>
</gene>
<reference evidence="1 2" key="1">
    <citation type="journal article" date="2020" name="Biotechnol. Biofuels">
        <title>New insights from the biogas microbiome by comprehensive genome-resolved metagenomics of nearly 1600 species originating from multiple anaerobic digesters.</title>
        <authorList>
            <person name="Campanaro S."/>
            <person name="Treu L."/>
            <person name="Rodriguez-R L.M."/>
            <person name="Kovalovszki A."/>
            <person name="Ziels R.M."/>
            <person name="Maus I."/>
            <person name="Zhu X."/>
            <person name="Kougias P.G."/>
            <person name="Basile A."/>
            <person name="Luo G."/>
            <person name="Schluter A."/>
            <person name="Konstantinidis K.T."/>
            <person name="Angelidaki I."/>
        </authorList>
    </citation>
    <scope>NUCLEOTIDE SEQUENCE [LARGE SCALE GENOMIC DNA]</scope>
    <source>
        <strain evidence="1">AS06rmzACSIP_421</strain>
    </source>
</reference>
<accession>A0A847ESX6</accession>
<dbReference type="Proteomes" id="UP000554004">
    <property type="component" value="Unassembled WGS sequence"/>
</dbReference>
<organism evidence="1 2">
    <name type="scientific">Candidatus Dojkabacteria bacterium</name>
    <dbReference type="NCBI Taxonomy" id="2099670"/>
    <lineage>
        <taxon>Bacteria</taxon>
        <taxon>Candidatus Dojkabacteria</taxon>
    </lineage>
</organism>
<dbReference type="AlphaFoldDB" id="A0A847ESX6"/>
<evidence type="ECO:0000313" key="1">
    <source>
        <dbReference type="EMBL" id="NLE31053.1"/>
    </source>
</evidence>
<evidence type="ECO:0000313" key="2">
    <source>
        <dbReference type="Proteomes" id="UP000554004"/>
    </source>
</evidence>
<protein>
    <submittedName>
        <fullName evidence="1">Uncharacterized protein</fullName>
    </submittedName>
</protein>
<name>A0A847ESX6_9BACT</name>
<dbReference type="EMBL" id="JAAZAL010000078">
    <property type="protein sequence ID" value="NLE31053.1"/>
    <property type="molecule type" value="Genomic_DNA"/>
</dbReference>
<sequence>MLENREIPPISSFENTEIENQYFTDILIKENPRFFQEMELWESNSNMAFLSNDALISQEDKEILPPYMYFVFSKYGLTQFNCSSRCPLGIEIMNKAVRGIIELGNGEGVKDLIVSQWKAFHRVRRTKGLLKLKMDIRSLTVSGMHINGGVRDFYENILTNTSLII</sequence>
<proteinExistence type="predicted"/>
<comment type="caution">
    <text evidence="1">The sequence shown here is derived from an EMBL/GenBank/DDBJ whole genome shotgun (WGS) entry which is preliminary data.</text>
</comment>